<keyword evidence="1" id="KW-0812">Transmembrane</keyword>
<evidence type="ECO:0000313" key="2">
    <source>
        <dbReference type="EMBL" id="HGG01748.1"/>
    </source>
</evidence>
<protein>
    <submittedName>
        <fullName evidence="2">Molecular chaperone DnaJ</fullName>
    </submittedName>
</protein>
<accession>A0A7C3ZXA8</accession>
<dbReference type="PANTHER" id="PTHR33372:SF2">
    <property type="entry name" value="PROTEIN CHAPERONE-LIKE PROTEIN OF POR1, CHLOROPLASTIC"/>
    <property type="match status" value="1"/>
</dbReference>
<evidence type="ECO:0000256" key="1">
    <source>
        <dbReference type="SAM" id="Phobius"/>
    </source>
</evidence>
<name>A0A7C3ZXA8_9CYAN</name>
<proteinExistence type="predicted"/>
<dbReference type="PANTHER" id="PTHR33372">
    <property type="match status" value="1"/>
</dbReference>
<feature type="transmembrane region" description="Helical" evidence="1">
    <location>
        <begin position="176"/>
        <end position="196"/>
    </location>
</feature>
<feature type="transmembrane region" description="Helical" evidence="1">
    <location>
        <begin position="107"/>
        <end position="140"/>
    </location>
</feature>
<keyword evidence="1" id="KW-1133">Transmembrane helix</keyword>
<sequence>MSDRNPYTQLGVSENATFEEIQTHRNRLMAEYSGDRKRQENIEAAYDAILMERLRMRQEGKIKVPEGIRFPENPQVVPDRGTVTLAKPEAPPWLMQLLDTPETQELLWPALSFLGLSAFALVSTPSLALAFGVGLCLYFLNRKHQRFARAFGITLIALIAGLSLGAPIGAWLAPQMAIAISTEAIAACFTLFVFWLTSSFLR</sequence>
<dbReference type="EMBL" id="DSPX01000141">
    <property type="protein sequence ID" value="HGG01748.1"/>
    <property type="molecule type" value="Genomic_DNA"/>
</dbReference>
<dbReference type="InterPro" id="IPR021788">
    <property type="entry name" value="CPP1-like"/>
</dbReference>
<gene>
    <name evidence="2" type="ORF">ENR15_14125</name>
</gene>
<comment type="caution">
    <text evidence="2">The sequence shown here is derived from an EMBL/GenBank/DDBJ whole genome shotgun (WGS) entry which is preliminary data.</text>
</comment>
<organism evidence="2">
    <name type="scientific">Planktothricoides sp. SpSt-374</name>
    <dbReference type="NCBI Taxonomy" id="2282167"/>
    <lineage>
        <taxon>Bacteria</taxon>
        <taxon>Bacillati</taxon>
        <taxon>Cyanobacteriota</taxon>
        <taxon>Cyanophyceae</taxon>
        <taxon>Oscillatoriophycideae</taxon>
        <taxon>Oscillatoriales</taxon>
        <taxon>Oscillatoriaceae</taxon>
        <taxon>Planktothricoides</taxon>
    </lineage>
</organism>
<dbReference type="Pfam" id="PF11833">
    <property type="entry name" value="CPP1-like"/>
    <property type="match status" value="1"/>
</dbReference>
<keyword evidence="1" id="KW-0472">Membrane</keyword>
<reference evidence="2" key="1">
    <citation type="journal article" date="2020" name="mSystems">
        <title>Genome- and Community-Level Interaction Insights into Carbon Utilization and Element Cycling Functions of Hydrothermarchaeota in Hydrothermal Sediment.</title>
        <authorList>
            <person name="Zhou Z."/>
            <person name="Liu Y."/>
            <person name="Xu W."/>
            <person name="Pan J."/>
            <person name="Luo Z.H."/>
            <person name="Li M."/>
        </authorList>
    </citation>
    <scope>NUCLEOTIDE SEQUENCE [LARGE SCALE GENOMIC DNA]</scope>
    <source>
        <strain evidence="2">SpSt-374</strain>
    </source>
</reference>
<feature type="transmembrane region" description="Helical" evidence="1">
    <location>
        <begin position="147"/>
        <end position="170"/>
    </location>
</feature>
<dbReference type="AlphaFoldDB" id="A0A7C3ZXA8"/>